<dbReference type="InterPro" id="IPR001579">
    <property type="entry name" value="Glyco_hydro_18_chit_AS"/>
</dbReference>
<feature type="region of interest" description="Disordered" evidence="7">
    <location>
        <begin position="325"/>
        <end position="351"/>
    </location>
</feature>
<evidence type="ECO:0000256" key="5">
    <source>
        <dbReference type="ARBA" id="ARBA00023295"/>
    </source>
</evidence>
<evidence type="ECO:0000256" key="7">
    <source>
        <dbReference type="SAM" id="MobiDB-lite"/>
    </source>
</evidence>
<dbReference type="Gene3D" id="3.10.50.10">
    <property type="match status" value="1"/>
</dbReference>
<keyword evidence="4" id="KW-0146">Chitin degradation</keyword>
<evidence type="ECO:0000256" key="4">
    <source>
        <dbReference type="ARBA" id="ARBA00023024"/>
    </source>
</evidence>
<accession>A0ABS7QTC8</accession>
<organism evidence="10 11">
    <name type="scientific">Streptantibioticus parmotrematis</name>
    <dbReference type="NCBI Taxonomy" id="2873249"/>
    <lineage>
        <taxon>Bacteria</taxon>
        <taxon>Bacillati</taxon>
        <taxon>Actinomycetota</taxon>
        <taxon>Actinomycetes</taxon>
        <taxon>Kitasatosporales</taxon>
        <taxon>Streptomycetaceae</taxon>
        <taxon>Streptantibioticus</taxon>
    </lineage>
</organism>
<dbReference type="Gene3D" id="2.60.120.260">
    <property type="entry name" value="Galactose-binding domain-like"/>
    <property type="match status" value="1"/>
</dbReference>
<feature type="region of interest" description="Disordered" evidence="7">
    <location>
        <begin position="111"/>
        <end position="132"/>
    </location>
</feature>
<reference evidence="10 11" key="1">
    <citation type="submission" date="2021-08" db="EMBL/GenBank/DDBJ databases">
        <title>Streptomyces sp. PTM05 isolated from lichen.</title>
        <authorList>
            <person name="Somphong A."/>
            <person name="Phongsopitanun W."/>
            <person name="Tanasupawat S."/>
        </authorList>
    </citation>
    <scope>NUCLEOTIDE SEQUENCE [LARGE SCALE GENOMIC DNA]</scope>
    <source>
        <strain evidence="10 11">Ptm05</strain>
    </source>
</reference>
<comment type="catalytic activity">
    <reaction evidence="1">
        <text>Random endo-hydrolysis of N-acetyl-beta-D-glucosaminide (1-&gt;4)-beta-linkages in chitin and chitodextrins.</text>
        <dbReference type="EC" id="3.2.1.14"/>
    </reaction>
</comment>
<keyword evidence="3 6" id="KW-0378">Hydrolase</keyword>
<dbReference type="EC" id="3.2.1.14" evidence="2"/>
<evidence type="ECO:0000313" key="10">
    <source>
        <dbReference type="EMBL" id="MBY8886449.1"/>
    </source>
</evidence>
<dbReference type="SUPFAM" id="SSF49785">
    <property type="entry name" value="Galactose-binding domain-like"/>
    <property type="match status" value="1"/>
</dbReference>
<feature type="domain" description="GH18" evidence="9">
    <location>
        <begin position="62"/>
        <end position="504"/>
    </location>
</feature>
<gene>
    <name evidence="10" type="ORF">K7472_16465</name>
</gene>
<dbReference type="Pfam" id="PF02018">
    <property type="entry name" value="CBM_4_9"/>
    <property type="match status" value="1"/>
</dbReference>
<dbReference type="PROSITE" id="PS01095">
    <property type="entry name" value="GH18_1"/>
    <property type="match status" value="1"/>
</dbReference>
<dbReference type="InterPro" id="IPR008979">
    <property type="entry name" value="Galactose-bd-like_sf"/>
</dbReference>
<dbReference type="PANTHER" id="PTHR11177">
    <property type="entry name" value="CHITINASE"/>
    <property type="match status" value="1"/>
</dbReference>
<dbReference type="Gene3D" id="3.20.20.80">
    <property type="entry name" value="Glycosidases"/>
    <property type="match status" value="1"/>
</dbReference>
<proteinExistence type="predicted"/>
<dbReference type="InterPro" id="IPR029070">
    <property type="entry name" value="Chitinase_insertion_sf"/>
</dbReference>
<sequence length="721" mass="73588">MRTPRKGRKAVRPWTAALAAAALGIGAFGALLAAGTADASSAPRTSAVSADNTTGASTTSGGLKVAYYDQWSVYQNAFYLKNVQDEGMAGKLNYLIYDFENIDPTNLTCFEGTKASDPDPGGESDPNAGDGAEDAFADYQKSFGSDISVDGTADVYNQPIAGNFHQLQELKAKNPNLKVLLSIGGWTYSKYFSDVAATDASRKKFVSSCIDMFIKGNLPSQGGYGGAGSAAGIFDGFDIDWEYPGGGGHLGNHSSPSDKQNFTALLAEFRSELDAQGKADGKTYALSAALPAGQDKIADIETDKIGQYLTFGDPMTYDMHGGFEPTGPTNHASPIYDNPNDPSSPIAPGNEKYSDDEAIKAYTVGDSQYGIPGGFPASKLNFGVPFYYRGWTGVPAGSDHGLFQTATGPAAGSADSGNVPGVRMYKELTGVVDNPSDTFWDPSAQAAYFYDGTNFWTGEDAQSLQAKADYLHCNGLGGEFMFSLYDLDQAATLFNDTVNDVNGSAGTCTPGGGTTGGSTTGGSTTGGSTTGGSTTGGSTTGGSTTGGSTTGGSTTGGTTTGGSTTGGSTTGGSTTGGTTTGGSTGGNPGSGGVVNGNFESGALSPWTCSGSTGSVQKTTVHGGTYALAGAASSSDDAQCQQTISVKPDTQYTLSGYVDGSYVYLGDSGTGTTDTSTWTSTSGSWQKLSTSFTTGANTTSVTIYVHGWYGQGTYYADDIGVA</sequence>
<dbReference type="InterPro" id="IPR001223">
    <property type="entry name" value="Glyco_hydro18_cat"/>
</dbReference>
<dbReference type="CDD" id="cd06548">
    <property type="entry name" value="GH18_chitinase"/>
    <property type="match status" value="1"/>
</dbReference>
<dbReference type="RefSeq" id="WP_222978661.1">
    <property type="nucleotide sequence ID" value="NZ_JAINVZ010000010.1"/>
</dbReference>
<feature type="region of interest" description="Disordered" evidence="7">
    <location>
        <begin position="507"/>
        <end position="596"/>
    </location>
</feature>
<keyword evidence="4" id="KW-0119">Carbohydrate metabolism</keyword>
<dbReference type="InterPro" id="IPR011583">
    <property type="entry name" value="Chitinase_II/V-like_cat"/>
</dbReference>
<protein>
    <recommendedName>
        <fullName evidence="2">chitinase</fullName>
        <ecNumber evidence="2">3.2.1.14</ecNumber>
    </recommendedName>
</protein>
<dbReference type="InterPro" id="IPR017853">
    <property type="entry name" value="GH"/>
</dbReference>
<dbReference type="PROSITE" id="PS51910">
    <property type="entry name" value="GH18_2"/>
    <property type="match status" value="1"/>
</dbReference>
<keyword evidence="11" id="KW-1185">Reference proteome</keyword>
<evidence type="ECO:0000256" key="8">
    <source>
        <dbReference type="SAM" id="SignalP"/>
    </source>
</evidence>
<feature type="signal peptide" evidence="8">
    <location>
        <begin position="1"/>
        <end position="33"/>
    </location>
</feature>
<dbReference type="SUPFAM" id="SSF51445">
    <property type="entry name" value="(Trans)glycosidases"/>
    <property type="match status" value="1"/>
</dbReference>
<feature type="compositionally biased region" description="Gly residues" evidence="7">
    <location>
        <begin position="509"/>
        <end position="594"/>
    </location>
</feature>
<keyword evidence="5 6" id="KW-0326">Glycosidase</keyword>
<evidence type="ECO:0000256" key="6">
    <source>
        <dbReference type="RuleBase" id="RU000489"/>
    </source>
</evidence>
<dbReference type="SUPFAM" id="SSF54556">
    <property type="entry name" value="Chitinase insertion domain"/>
    <property type="match status" value="1"/>
</dbReference>
<dbReference type="Proteomes" id="UP001198565">
    <property type="component" value="Unassembled WGS sequence"/>
</dbReference>
<dbReference type="EMBL" id="JAINVZ010000010">
    <property type="protein sequence ID" value="MBY8886449.1"/>
    <property type="molecule type" value="Genomic_DNA"/>
</dbReference>
<evidence type="ECO:0000259" key="9">
    <source>
        <dbReference type="PROSITE" id="PS51910"/>
    </source>
</evidence>
<name>A0ABS7QTC8_9ACTN</name>
<dbReference type="PANTHER" id="PTHR11177:SF317">
    <property type="entry name" value="CHITINASE 12-RELATED"/>
    <property type="match status" value="1"/>
</dbReference>
<dbReference type="InterPro" id="IPR003305">
    <property type="entry name" value="CenC_carb-bd"/>
</dbReference>
<feature type="chain" id="PRO_5047016758" description="chitinase" evidence="8">
    <location>
        <begin position="34"/>
        <end position="721"/>
    </location>
</feature>
<dbReference type="Pfam" id="PF00704">
    <property type="entry name" value="Glyco_hydro_18"/>
    <property type="match status" value="1"/>
</dbReference>
<evidence type="ECO:0000256" key="3">
    <source>
        <dbReference type="ARBA" id="ARBA00022801"/>
    </source>
</evidence>
<evidence type="ECO:0000256" key="2">
    <source>
        <dbReference type="ARBA" id="ARBA00012729"/>
    </source>
</evidence>
<keyword evidence="4" id="KW-0624">Polysaccharide degradation</keyword>
<dbReference type="SMART" id="SM00636">
    <property type="entry name" value="Glyco_18"/>
    <property type="match status" value="1"/>
</dbReference>
<keyword evidence="8" id="KW-0732">Signal</keyword>
<comment type="caution">
    <text evidence="10">The sequence shown here is derived from an EMBL/GenBank/DDBJ whole genome shotgun (WGS) entry which is preliminary data.</text>
</comment>
<evidence type="ECO:0000313" key="11">
    <source>
        <dbReference type="Proteomes" id="UP001198565"/>
    </source>
</evidence>
<dbReference type="InterPro" id="IPR050314">
    <property type="entry name" value="Glycosyl_Hydrlase_18"/>
</dbReference>
<evidence type="ECO:0000256" key="1">
    <source>
        <dbReference type="ARBA" id="ARBA00000822"/>
    </source>
</evidence>